<dbReference type="OrthoDB" id="3514033at2759"/>
<name>A0A9P4H8N5_9PLEO</name>
<evidence type="ECO:0000313" key="4">
    <source>
        <dbReference type="Proteomes" id="UP000799777"/>
    </source>
</evidence>
<feature type="region of interest" description="Disordered" evidence="1">
    <location>
        <begin position="275"/>
        <end position="336"/>
    </location>
</feature>
<feature type="domain" description="Stc1" evidence="2">
    <location>
        <begin position="32"/>
        <end position="111"/>
    </location>
</feature>
<keyword evidence="4" id="KW-1185">Reference proteome</keyword>
<comment type="caution">
    <text evidence="3">The sequence shown here is derived from an EMBL/GenBank/DDBJ whole genome shotgun (WGS) entry which is preliminary data.</text>
</comment>
<dbReference type="Pfam" id="PF12898">
    <property type="entry name" value="Stc1"/>
    <property type="match status" value="1"/>
</dbReference>
<dbReference type="AlphaFoldDB" id="A0A9P4H8N5"/>
<evidence type="ECO:0000256" key="1">
    <source>
        <dbReference type="SAM" id="MobiDB-lite"/>
    </source>
</evidence>
<feature type="compositionally biased region" description="Polar residues" evidence="1">
    <location>
        <begin position="215"/>
        <end position="227"/>
    </location>
</feature>
<feature type="region of interest" description="Disordered" evidence="1">
    <location>
        <begin position="202"/>
        <end position="254"/>
    </location>
</feature>
<sequence>MGNSRGRRQAHVYDPAEMDRLRHIPLPPKIECGRCNKYRAQSRFSEKQKTDARWYFDKYGSIAQPILCLNCTGARVMEIECTYCNKTKGLEEFAKSQRARADDAQCYQCTEELVTRRPVNDEKYENPDNAFIRESVGGMQPEYWTTASTTAGTSTNGDWASVNGEFEGDDGGIALSRQFQQTSINGSITETLIESECANPIRGAGNNPHGDDWSEVQSRSWRTPSTDAASASAGTGRVGYGRPSATSNAGTERTYASTIAERSIVSNMRPNGWAKISRDESTGAAVPVRAPPVRPYGDSQAETKEDTNPWGSDEDDEEEEDGGYSDDDDDGENTEI</sequence>
<feature type="compositionally biased region" description="Acidic residues" evidence="1">
    <location>
        <begin position="312"/>
        <end position="336"/>
    </location>
</feature>
<reference evidence="3" key="1">
    <citation type="journal article" date="2020" name="Stud. Mycol.">
        <title>101 Dothideomycetes genomes: a test case for predicting lifestyles and emergence of pathogens.</title>
        <authorList>
            <person name="Haridas S."/>
            <person name="Albert R."/>
            <person name="Binder M."/>
            <person name="Bloem J."/>
            <person name="Labutti K."/>
            <person name="Salamov A."/>
            <person name="Andreopoulos B."/>
            <person name="Baker S."/>
            <person name="Barry K."/>
            <person name="Bills G."/>
            <person name="Bluhm B."/>
            <person name="Cannon C."/>
            <person name="Castanera R."/>
            <person name="Culley D."/>
            <person name="Daum C."/>
            <person name="Ezra D."/>
            <person name="Gonzalez J."/>
            <person name="Henrissat B."/>
            <person name="Kuo A."/>
            <person name="Liang C."/>
            <person name="Lipzen A."/>
            <person name="Lutzoni F."/>
            <person name="Magnuson J."/>
            <person name="Mondo S."/>
            <person name="Nolan M."/>
            <person name="Ohm R."/>
            <person name="Pangilinan J."/>
            <person name="Park H.-J."/>
            <person name="Ramirez L."/>
            <person name="Alfaro M."/>
            <person name="Sun H."/>
            <person name="Tritt A."/>
            <person name="Yoshinaga Y."/>
            <person name="Zwiers L.-H."/>
            <person name="Turgeon B."/>
            <person name="Goodwin S."/>
            <person name="Spatafora J."/>
            <person name="Crous P."/>
            <person name="Grigoriev I."/>
        </authorList>
    </citation>
    <scope>NUCLEOTIDE SEQUENCE</scope>
    <source>
        <strain evidence="3">CBS 110217</strain>
    </source>
</reference>
<evidence type="ECO:0000313" key="3">
    <source>
        <dbReference type="EMBL" id="KAF2029090.1"/>
    </source>
</evidence>
<evidence type="ECO:0000259" key="2">
    <source>
        <dbReference type="Pfam" id="PF12898"/>
    </source>
</evidence>
<proteinExistence type="predicted"/>
<dbReference type="EMBL" id="ML978205">
    <property type="protein sequence ID" value="KAF2029090.1"/>
    <property type="molecule type" value="Genomic_DNA"/>
</dbReference>
<feature type="compositionally biased region" description="Polar residues" evidence="1">
    <location>
        <begin position="244"/>
        <end position="254"/>
    </location>
</feature>
<dbReference type="Proteomes" id="UP000799777">
    <property type="component" value="Unassembled WGS sequence"/>
</dbReference>
<accession>A0A9P4H8N5</accession>
<protein>
    <recommendedName>
        <fullName evidence="2">Stc1 domain-containing protein</fullName>
    </recommendedName>
</protein>
<dbReference type="InterPro" id="IPR024630">
    <property type="entry name" value="Stc1"/>
</dbReference>
<gene>
    <name evidence="3" type="ORF">EK21DRAFT_113312</name>
</gene>
<organism evidence="3 4">
    <name type="scientific">Setomelanomma holmii</name>
    <dbReference type="NCBI Taxonomy" id="210430"/>
    <lineage>
        <taxon>Eukaryota</taxon>
        <taxon>Fungi</taxon>
        <taxon>Dikarya</taxon>
        <taxon>Ascomycota</taxon>
        <taxon>Pezizomycotina</taxon>
        <taxon>Dothideomycetes</taxon>
        <taxon>Pleosporomycetidae</taxon>
        <taxon>Pleosporales</taxon>
        <taxon>Pleosporineae</taxon>
        <taxon>Phaeosphaeriaceae</taxon>
        <taxon>Setomelanomma</taxon>
    </lineage>
</organism>